<sequence length="54" mass="5913">MTARLVAEGLSNRQTGERLFISEHTVDSHVRTIMNKPGFNSRAQIAAWMAASGP</sequence>
<dbReference type="Gene3D" id="1.10.10.10">
    <property type="entry name" value="Winged helix-like DNA-binding domain superfamily/Winged helix DNA-binding domain"/>
    <property type="match status" value="1"/>
</dbReference>
<accession>A0A8J3RWM0</accession>
<evidence type="ECO:0000256" key="2">
    <source>
        <dbReference type="ARBA" id="ARBA00023125"/>
    </source>
</evidence>
<protein>
    <recommendedName>
        <fullName evidence="4">HTH luxR-type domain-containing protein</fullName>
    </recommendedName>
</protein>
<keyword evidence="2" id="KW-0238">DNA-binding</keyword>
<dbReference type="GO" id="GO:0006355">
    <property type="term" value="P:regulation of DNA-templated transcription"/>
    <property type="evidence" value="ECO:0007669"/>
    <property type="project" value="InterPro"/>
</dbReference>
<keyword evidence="1" id="KW-0805">Transcription regulation</keyword>
<evidence type="ECO:0000313" key="5">
    <source>
        <dbReference type="EMBL" id="GIH82030.1"/>
    </source>
</evidence>
<dbReference type="InterPro" id="IPR016032">
    <property type="entry name" value="Sig_transdc_resp-reg_C-effctor"/>
</dbReference>
<reference evidence="5" key="1">
    <citation type="submission" date="2021-01" db="EMBL/GenBank/DDBJ databases">
        <title>Whole genome shotgun sequence of Planobispora rosea NBRC 15558.</title>
        <authorList>
            <person name="Komaki H."/>
            <person name="Tamura T."/>
        </authorList>
    </citation>
    <scope>NUCLEOTIDE SEQUENCE</scope>
    <source>
        <strain evidence="5">NBRC 15558</strain>
    </source>
</reference>
<comment type="caution">
    <text evidence="5">The sequence shown here is derived from an EMBL/GenBank/DDBJ whole genome shotgun (WGS) entry which is preliminary data.</text>
</comment>
<dbReference type="EMBL" id="BOOI01000002">
    <property type="protein sequence ID" value="GIH82030.1"/>
    <property type="molecule type" value="Genomic_DNA"/>
</dbReference>
<dbReference type="InterPro" id="IPR000792">
    <property type="entry name" value="Tscrpt_reg_LuxR_C"/>
</dbReference>
<keyword evidence="3" id="KW-0804">Transcription</keyword>
<evidence type="ECO:0000313" key="6">
    <source>
        <dbReference type="Proteomes" id="UP000655044"/>
    </source>
</evidence>
<name>A0A8J3RWM0_PLARO</name>
<gene>
    <name evidence="5" type="ORF">Pro02_04380</name>
</gene>
<dbReference type="PROSITE" id="PS50043">
    <property type="entry name" value="HTH_LUXR_2"/>
    <property type="match status" value="1"/>
</dbReference>
<dbReference type="InterPro" id="IPR036388">
    <property type="entry name" value="WH-like_DNA-bd_sf"/>
</dbReference>
<dbReference type="AlphaFoldDB" id="A0A8J3RWM0"/>
<evidence type="ECO:0000259" key="4">
    <source>
        <dbReference type="PROSITE" id="PS50043"/>
    </source>
</evidence>
<dbReference type="CDD" id="cd06170">
    <property type="entry name" value="LuxR_C_like"/>
    <property type="match status" value="1"/>
</dbReference>
<dbReference type="RefSeq" id="WP_229803108.1">
    <property type="nucleotide sequence ID" value="NZ_BMQP01000012.1"/>
</dbReference>
<dbReference type="PANTHER" id="PTHR44688">
    <property type="entry name" value="DNA-BINDING TRANSCRIPTIONAL ACTIVATOR DEVR_DOSR"/>
    <property type="match status" value="1"/>
</dbReference>
<dbReference type="Pfam" id="PF00196">
    <property type="entry name" value="GerE"/>
    <property type="match status" value="1"/>
</dbReference>
<dbReference type="Proteomes" id="UP000655044">
    <property type="component" value="Unassembled WGS sequence"/>
</dbReference>
<feature type="domain" description="HTH luxR-type" evidence="4">
    <location>
        <begin position="1"/>
        <end position="53"/>
    </location>
</feature>
<keyword evidence="6" id="KW-1185">Reference proteome</keyword>
<dbReference type="SMART" id="SM00421">
    <property type="entry name" value="HTH_LUXR"/>
    <property type="match status" value="1"/>
</dbReference>
<evidence type="ECO:0000256" key="3">
    <source>
        <dbReference type="ARBA" id="ARBA00023163"/>
    </source>
</evidence>
<organism evidence="5 6">
    <name type="scientific">Planobispora rosea</name>
    <dbReference type="NCBI Taxonomy" id="35762"/>
    <lineage>
        <taxon>Bacteria</taxon>
        <taxon>Bacillati</taxon>
        <taxon>Actinomycetota</taxon>
        <taxon>Actinomycetes</taxon>
        <taxon>Streptosporangiales</taxon>
        <taxon>Streptosporangiaceae</taxon>
        <taxon>Planobispora</taxon>
    </lineage>
</organism>
<proteinExistence type="predicted"/>
<dbReference type="PANTHER" id="PTHR44688:SF16">
    <property type="entry name" value="DNA-BINDING TRANSCRIPTIONAL ACTIVATOR DEVR_DOSR"/>
    <property type="match status" value="1"/>
</dbReference>
<dbReference type="GO" id="GO:0003677">
    <property type="term" value="F:DNA binding"/>
    <property type="evidence" value="ECO:0007669"/>
    <property type="project" value="UniProtKB-KW"/>
</dbReference>
<evidence type="ECO:0000256" key="1">
    <source>
        <dbReference type="ARBA" id="ARBA00023015"/>
    </source>
</evidence>
<dbReference type="SUPFAM" id="SSF46894">
    <property type="entry name" value="C-terminal effector domain of the bipartite response regulators"/>
    <property type="match status" value="1"/>
</dbReference>